<dbReference type="Proteomes" id="UP000000763">
    <property type="component" value="Chromosome 1"/>
</dbReference>
<evidence type="ECO:0000256" key="1">
    <source>
        <dbReference type="SAM" id="MobiDB-lite"/>
    </source>
</evidence>
<gene>
    <name evidence="3" type="ordered locus">Os01g0108500</name>
</gene>
<protein>
    <submittedName>
        <fullName evidence="3">Os01g0108500 protein</fullName>
    </submittedName>
</protein>
<dbReference type="EMBL" id="AP008207">
    <property type="protein sequence ID" value="BAH90853.1"/>
    <property type="molecule type" value="Genomic_DNA"/>
</dbReference>
<dbReference type="Gramene" id="Os01t0108500-00">
    <property type="protein sequence ID" value="Os01t0108500-00"/>
    <property type="gene ID" value="Os01g0108500"/>
</dbReference>
<accession>A0A0P0UX48</accession>
<dbReference type="Pfam" id="PF12620">
    <property type="entry name" value="DUF3778"/>
    <property type="match status" value="1"/>
</dbReference>
<evidence type="ECO:0000259" key="2">
    <source>
        <dbReference type="Pfam" id="PF12620"/>
    </source>
</evidence>
<dbReference type="AlphaFoldDB" id="A0A0P0UX48"/>
<feature type="region of interest" description="Disordered" evidence="1">
    <location>
        <begin position="28"/>
        <end position="52"/>
    </location>
</feature>
<proteinExistence type="predicted"/>
<name>A0A0P0UX48_ORYSJ</name>
<reference evidence="4" key="2">
    <citation type="journal article" date="2008" name="Nucleic Acids Res.">
        <title>The rice annotation project database (RAP-DB): 2008 update.</title>
        <authorList>
            <consortium name="The rice annotation project (RAP)"/>
        </authorList>
    </citation>
    <scope>GENOME REANNOTATION</scope>
    <source>
        <strain evidence="4">cv. Nipponbare</strain>
    </source>
</reference>
<evidence type="ECO:0000313" key="4">
    <source>
        <dbReference type="Proteomes" id="UP000000763"/>
    </source>
</evidence>
<sequence length="306" mass="34339">MGAGVVGCGGGWWRWRCEIRRPVDESTEKAGSLRRRRRLHRRRQSGEAGSLRRRQLLRRRRPGCHCPDESTEKAGSLWQCQWLRHRCPGGRCPVPRDGGGSFLRPASPGQAIAQSLLLVVLDCPLARWRRFCRCMLECFLCHGSISQVSQDFSPPFPHVDPRRQQFICHHSSASVGLGIWMWAPSSSVFPTSSFHAGFVVRVELTLLRFNDELRGLLLLSPVMLPQNLRLSSKPPFCAVFVEATGWRLPVCQACCTPKEAQGCIRRGIAAAPCRCAPSLQCGFITKFVALSAVSPFFRNGWFYASF</sequence>
<feature type="domain" description="DUF3778" evidence="2">
    <location>
        <begin position="175"/>
        <end position="226"/>
    </location>
</feature>
<evidence type="ECO:0000313" key="3">
    <source>
        <dbReference type="EMBL" id="BAH90853.1"/>
    </source>
</evidence>
<dbReference type="KEGG" id="osa:9267649"/>
<feature type="compositionally biased region" description="Basic residues" evidence="1">
    <location>
        <begin position="32"/>
        <end position="43"/>
    </location>
</feature>
<organism evidence="3 4">
    <name type="scientific">Oryza sativa subsp. japonica</name>
    <name type="common">Rice</name>
    <dbReference type="NCBI Taxonomy" id="39947"/>
    <lineage>
        <taxon>Eukaryota</taxon>
        <taxon>Viridiplantae</taxon>
        <taxon>Streptophyta</taxon>
        <taxon>Embryophyta</taxon>
        <taxon>Tracheophyta</taxon>
        <taxon>Spermatophyta</taxon>
        <taxon>Magnoliopsida</taxon>
        <taxon>Liliopsida</taxon>
        <taxon>Poales</taxon>
        <taxon>Poaceae</taxon>
        <taxon>BOP clade</taxon>
        <taxon>Oryzoideae</taxon>
        <taxon>Oryzeae</taxon>
        <taxon>Oryzinae</taxon>
        <taxon>Oryza</taxon>
        <taxon>Oryza sativa</taxon>
    </lineage>
</organism>
<reference evidence="3 4" key="1">
    <citation type="journal article" date="2005" name="Nature">
        <title>The map-based sequence of the rice genome.</title>
        <authorList>
            <consortium name="International rice genome sequencing project (IRGSP)"/>
            <person name="Matsumoto T."/>
            <person name="Wu J."/>
            <person name="Kanamori H."/>
            <person name="Katayose Y."/>
            <person name="Fujisawa M."/>
            <person name="Namiki N."/>
            <person name="Mizuno H."/>
            <person name="Yamamoto K."/>
            <person name="Antonio B.A."/>
            <person name="Baba T."/>
            <person name="Sakata K."/>
            <person name="Nagamura Y."/>
            <person name="Aoki H."/>
            <person name="Arikawa K."/>
            <person name="Arita K."/>
            <person name="Bito T."/>
            <person name="Chiden Y."/>
            <person name="Fujitsuka N."/>
            <person name="Fukunaka R."/>
            <person name="Hamada M."/>
            <person name="Harada C."/>
            <person name="Hayashi A."/>
            <person name="Hijishita S."/>
            <person name="Honda M."/>
            <person name="Hosokawa S."/>
            <person name="Ichikawa Y."/>
            <person name="Idonuma A."/>
            <person name="Iijima M."/>
            <person name="Ikeda M."/>
            <person name="Ikeno M."/>
            <person name="Ito K."/>
            <person name="Ito S."/>
            <person name="Ito T."/>
            <person name="Ito Y."/>
            <person name="Ito Y."/>
            <person name="Iwabuchi A."/>
            <person name="Kamiya K."/>
            <person name="Karasawa W."/>
            <person name="Kurita K."/>
            <person name="Katagiri S."/>
            <person name="Kikuta A."/>
            <person name="Kobayashi H."/>
            <person name="Kobayashi N."/>
            <person name="Machita K."/>
            <person name="Maehara T."/>
            <person name="Masukawa M."/>
            <person name="Mizubayashi T."/>
            <person name="Mukai Y."/>
            <person name="Nagasaki H."/>
            <person name="Nagata Y."/>
            <person name="Naito S."/>
            <person name="Nakashima M."/>
            <person name="Nakama Y."/>
            <person name="Nakamichi Y."/>
            <person name="Nakamura M."/>
            <person name="Meguro A."/>
            <person name="Negishi M."/>
            <person name="Ohta I."/>
            <person name="Ohta T."/>
            <person name="Okamoto M."/>
            <person name="Ono N."/>
            <person name="Saji S."/>
            <person name="Sakaguchi M."/>
            <person name="Sakai K."/>
            <person name="Shibata M."/>
            <person name="Shimokawa T."/>
            <person name="Song J."/>
            <person name="Takazaki Y."/>
            <person name="Terasawa K."/>
            <person name="Tsugane M."/>
            <person name="Tsuji K."/>
            <person name="Ueda S."/>
            <person name="Waki K."/>
            <person name="Yamagata H."/>
            <person name="Yamamoto M."/>
            <person name="Yamamoto S."/>
            <person name="Yamane H."/>
            <person name="Yoshiki S."/>
            <person name="Yoshihara R."/>
            <person name="Yukawa K."/>
            <person name="Zhong H."/>
            <person name="Yano M."/>
            <person name="Yuan Q."/>
            <person name="Ouyang S."/>
            <person name="Liu J."/>
            <person name="Jones K.M."/>
            <person name="Gansberger K."/>
            <person name="Moffat K."/>
            <person name="Hill J."/>
            <person name="Bera J."/>
            <person name="Fadrosh D."/>
            <person name="Jin S."/>
            <person name="Johri S."/>
            <person name="Kim M."/>
            <person name="Overton L."/>
            <person name="Reardon M."/>
            <person name="Tsitrin T."/>
            <person name="Vuong H."/>
            <person name="Weaver B."/>
            <person name="Ciecko A."/>
            <person name="Tallon L."/>
            <person name="Jackson J."/>
            <person name="Pai G."/>
            <person name="Aken S.V."/>
            <person name="Utterback T."/>
            <person name="Reidmuller S."/>
            <person name="Feldblyum T."/>
            <person name="Hsiao J."/>
            <person name="Zismann V."/>
            <person name="Iobst S."/>
            <person name="de Vazeille A.R."/>
            <person name="Buell C.R."/>
            <person name="Ying K."/>
            <person name="Li Y."/>
            <person name="Lu T."/>
            <person name="Huang Y."/>
            <person name="Zhao Q."/>
            <person name="Feng Q."/>
            <person name="Zhang L."/>
            <person name="Zhu J."/>
            <person name="Weng Q."/>
            <person name="Mu J."/>
            <person name="Lu Y."/>
            <person name="Fan D."/>
            <person name="Liu Y."/>
            <person name="Guan J."/>
            <person name="Zhang Y."/>
            <person name="Yu S."/>
            <person name="Liu X."/>
            <person name="Zhang Y."/>
            <person name="Hong G."/>
            <person name="Han B."/>
            <person name="Choisne N."/>
            <person name="Demange N."/>
            <person name="Orjeda G."/>
            <person name="Samain S."/>
            <person name="Cattolico L."/>
            <person name="Pelletier E."/>
            <person name="Couloux A."/>
            <person name="Segurens B."/>
            <person name="Wincker P."/>
            <person name="D'Hont A."/>
            <person name="Scarpelli C."/>
            <person name="Weissenbach J."/>
            <person name="Salanoubat M."/>
            <person name="Quetier F."/>
            <person name="Yu Y."/>
            <person name="Kim H.R."/>
            <person name="Rambo T."/>
            <person name="Currie J."/>
            <person name="Collura K."/>
            <person name="Luo M."/>
            <person name="Yang T."/>
            <person name="Ammiraju J.S.S."/>
            <person name="Engler F."/>
            <person name="Soderlund C."/>
            <person name="Wing R.A."/>
            <person name="Palmer L.E."/>
            <person name="de la Bastide M."/>
            <person name="Spiegel L."/>
            <person name="Nascimento L."/>
            <person name="Zutavern T."/>
            <person name="O'Shaughnessy A."/>
            <person name="Dike S."/>
            <person name="Dedhia N."/>
            <person name="Preston R."/>
            <person name="Balija V."/>
            <person name="McCombie W.R."/>
            <person name="Chow T."/>
            <person name="Chen H."/>
            <person name="Chung M."/>
            <person name="Chen C."/>
            <person name="Shaw J."/>
            <person name="Wu H."/>
            <person name="Hsiao K."/>
            <person name="Chao Y."/>
            <person name="Chu M."/>
            <person name="Cheng C."/>
            <person name="Hour A."/>
            <person name="Lee P."/>
            <person name="Lin S."/>
            <person name="Lin Y."/>
            <person name="Liou J."/>
            <person name="Liu S."/>
            <person name="Hsing Y."/>
            <person name="Raghuvanshi S."/>
            <person name="Mohanty A."/>
            <person name="Bharti A.K."/>
            <person name="Gaur A."/>
            <person name="Gupta V."/>
            <person name="Kumar D."/>
            <person name="Ravi V."/>
            <person name="Vij S."/>
            <person name="Kapur A."/>
            <person name="Khurana P."/>
            <person name="Khurana P."/>
            <person name="Khurana J.P."/>
            <person name="Tyagi A.K."/>
            <person name="Gaikwad K."/>
            <person name="Singh A."/>
            <person name="Dalal V."/>
            <person name="Srivastava S."/>
            <person name="Dixit A."/>
            <person name="Pal A.K."/>
            <person name="Ghazi I.A."/>
            <person name="Yadav M."/>
            <person name="Pandit A."/>
            <person name="Bhargava A."/>
            <person name="Sureshbabu K."/>
            <person name="Batra K."/>
            <person name="Sharma T.R."/>
            <person name="Mohapatra T."/>
            <person name="Singh N.K."/>
            <person name="Messing J."/>
            <person name="Nelson A.B."/>
            <person name="Fuks G."/>
            <person name="Kavchok S."/>
            <person name="Keizer G."/>
            <person name="Linton E."/>
            <person name="Llaca V."/>
            <person name="Song R."/>
            <person name="Tanyolac B."/>
            <person name="Young S."/>
            <person name="Ho-Il K."/>
            <person name="Hahn J.H."/>
            <person name="Sangsakoo G."/>
            <person name="Vanavichit A."/>
            <person name="de Mattos Luiz.A.T."/>
            <person name="Zimmer P.D."/>
            <person name="Malone G."/>
            <person name="Dellagostin O."/>
            <person name="de Oliveira A.C."/>
            <person name="Bevan M."/>
            <person name="Bancroft I."/>
            <person name="Minx P."/>
            <person name="Cordum H."/>
            <person name="Wilson R."/>
            <person name="Cheng Z."/>
            <person name="Jin W."/>
            <person name="Jiang J."/>
            <person name="Leong S.A."/>
            <person name="Iwama H."/>
            <person name="Gojobori T."/>
            <person name="Itoh T."/>
            <person name="Niimura Y."/>
            <person name="Fujii Y."/>
            <person name="Habara T."/>
            <person name="Sakai H."/>
            <person name="Sato Y."/>
            <person name="Wilson G."/>
            <person name="Kumar K."/>
            <person name="McCouch S."/>
            <person name="Juretic N."/>
            <person name="Hoen D."/>
            <person name="Wright S."/>
            <person name="Bruskiewich R."/>
            <person name="Bureau T."/>
            <person name="Miyao A."/>
            <person name="Hirochika H."/>
            <person name="Nishikawa T."/>
            <person name="Kadowaki K."/>
            <person name="Sugiura M."/>
            <person name="Burr B."/>
            <person name="Sasaki T."/>
        </authorList>
    </citation>
    <scope>NUCLEOTIDE SEQUENCE [LARGE SCALE GENOMIC DNA]</scope>
    <source>
        <strain evidence="4">cv. Nipponbare</strain>
    </source>
</reference>
<dbReference type="KEGG" id="dosa:Os01g0108500"/>
<dbReference type="InterPro" id="IPR022256">
    <property type="entry name" value="DUF3778"/>
</dbReference>